<keyword evidence="2" id="KW-1185">Reference proteome</keyword>
<dbReference type="OrthoDB" id="1001388at2759"/>
<dbReference type="EMBL" id="JRKL02004711">
    <property type="protein sequence ID" value="KAF3951928.1"/>
    <property type="molecule type" value="Genomic_DNA"/>
</dbReference>
<organism evidence="1 2">
    <name type="scientific">Castanea mollissima</name>
    <name type="common">Chinese chestnut</name>
    <dbReference type="NCBI Taxonomy" id="60419"/>
    <lineage>
        <taxon>Eukaryota</taxon>
        <taxon>Viridiplantae</taxon>
        <taxon>Streptophyta</taxon>
        <taxon>Embryophyta</taxon>
        <taxon>Tracheophyta</taxon>
        <taxon>Spermatophyta</taxon>
        <taxon>Magnoliopsida</taxon>
        <taxon>eudicotyledons</taxon>
        <taxon>Gunneridae</taxon>
        <taxon>Pentapetalae</taxon>
        <taxon>rosids</taxon>
        <taxon>fabids</taxon>
        <taxon>Fagales</taxon>
        <taxon>Fagaceae</taxon>
        <taxon>Castanea</taxon>
    </lineage>
</organism>
<evidence type="ECO:0000313" key="1">
    <source>
        <dbReference type="EMBL" id="KAF3951928.1"/>
    </source>
</evidence>
<dbReference type="AlphaFoldDB" id="A0A8J4V801"/>
<sequence length="152" mass="16905">MIVLSLPSPKAKTSLKALARIKNVDRSPLNSKISNEDRLDSSIRALKALIREESLDVVFLAESKSKSRKIEKIRSRIGFVDKYCVDPVGKSGGLAIFWKAGVDLEIVYSNKNVIASLVYSDPPSSPWLFLLIYGPPHVNGMARFWKCLEDLG</sequence>
<dbReference type="Proteomes" id="UP000737018">
    <property type="component" value="Unassembled WGS sequence"/>
</dbReference>
<gene>
    <name evidence="1" type="ORF">CMV_022471</name>
</gene>
<comment type="caution">
    <text evidence="1">The sequence shown here is derived from an EMBL/GenBank/DDBJ whole genome shotgun (WGS) entry which is preliminary data.</text>
</comment>
<dbReference type="InterPro" id="IPR036691">
    <property type="entry name" value="Endo/exonu/phosph_ase_sf"/>
</dbReference>
<accession>A0A8J4V801</accession>
<dbReference type="SUPFAM" id="SSF56219">
    <property type="entry name" value="DNase I-like"/>
    <property type="match status" value="1"/>
</dbReference>
<name>A0A8J4V801_9ROSI</name>
<evidence type="ECO:0000313" key="2">
    <source>
        <dbReference type="Proteomes" id="UP000737018"/>
    </source>
</evidence>
<proteinExistence type="predicted"/>
<reference evidence="1" key="1">
    <citation type="submission" date="2020-03" db="EMBL/GenBank/DDBJ databases">
        <title>Castanea mollissima Vanexum genome sequencing.</title>
        <authorList>
            <person name="Staton M."/>
        </authorList>
    </citation>
    <scope>NUCLEOTIDE SEQUENCE</scope>
    <source>
        <tissue evidence="1">Leaf</tissue>
    </source>
</reference>
<protein>
    <submittedName>
        <fullName evidence="1">Uncharacterized protein</fullName>
    </submittedName>
</protein>
<dbReference type="Gene3D" id="3.60.10.10">
    <property type="entry name" value="Endonuclease/exonuclease/phosphatase"/>
    <property type="match status" value="1"/>
</dbReference>